<gene>
    <name evidence="6" type="ORF">K0B96_01150</name>
</gene>
<dbReference type="SUPFAM" id="SSF47413">
    <property type="entry name" value="lambda repressor-like DNA-binding domains"/>
    <property type="match status" value="1"/>
</dbReference>
<sequence length="346" mass="38706">MLIADIARKAKVSPATVSRVINQPHLVAPDRLARVQAVMQAVSYTPTPLNRRRGPKSRLAAPKKIAVWFVGARRNTSHNWFQDQLLHVQPANERQRVELTVLFSDSPDDLPRPLAERQVDGVIVQGMEPSPACLQRLGDLPRVWFMTRRSMSYAGDYVEPDNTENGRAAADYLQTRGHKVVAVISPDPDYSAVAWRVRAFLDRAKEIGLTAHTILGRSKPNTSYLETAPMHEESESLARRVVQANPRPTGLYLPVDHFCGSFFRALRQAGVRSDRDVETLLGNYNPVIYHNLDHLPAALDINLPTLVRQVVDHLVWRIENPRTTGRIGVSVSPTLLTHPQASRLSA</sequence>
<dbReference type="PANTHER" id="PTHR30146:SF148">
    <property type="entry name" value="HTH-TYPE TRANSCRIPTIONAL REPRESSOR PURR-RELATED"/>
    <property type="match status" value="1"/>
</dbReference>
<dbReference type="CDD" id="cd01392">
    <property type="entry name" value="HTH_LacI"/>
    <property type="match status" value="1"/>
</dbReference>
<dbReference type="GO" id="GO:0000976">
    <property type="term" value="F:transcription cis-regulatory region binding"/>
    <property type="evidence" value="ECO:0007669"/>
    <property type="project" value="TreeGrafter"/>
</dbReference>
<name>A0A8F9XLQ0_9BACT</name>
<evidence type="ECO:0000256" key="2">
    <source>
        <dbReference type="ARBA" id="ARBA00023015"/>
    </source>
</evidence>
<keyword evidence="7" id="KW-1185">Reference proteome</keyword>
<evidence type="ECO:0000256" key="1">
    <source>
        <dbReference type="ARBA" id="ARBA00022491"/>
    </source>
</evidence>
<accession>A0A8F9XLQ0</accession>
<evidence type="ECO:0000259" key="5">
    <source>
        <dbReference type="PROSITE" id="PS50932"/>
    </source>
</evidence>
<dbReference type="InterPro" id="IPR000843">
    <property type="entry name" value="HTH_LacI"/>
</dbReference>
<keyword evidence="4" id="KW-0804">Transcription</keyword>
<proteinExistence type="predicted"/>
<dbReference type="Gene3D" id="3.40.50.2300">
    <property type="match status" value="2"/>
</dbReference>
<dbReference type="InterPro" id="IPR028082">
    <property type="entry name" value="Peripla_BP_I"/>
</dbReference>
<dbReference type="GO" id="GO:0003700">
    <property type="term" value="F:DNA-binding transcription factor activity"/>
    <property type="evidence" value="ECO:0007669"/>
    <property type="project" value="TreeGrafter"/>
</dbReference>
<reference evidence="6" key="1">
    <citation type="submission" date="2021-08" db="EMBL/GenBank/DDBJ databases">
        <title>Genome of a novel bacterium of the phylum Verrucomicrobia, Oleiharenicola sp. KSB-15.</title>
        <authorList>
            <person name="Chung J.-H."/>
            <person name="Ahn J.-H."/>
            <person name="Yoon Y."/>
            <person name="Kim D.-Y."/>
            <person name="An S.-H."/>
            <person name="Park I."/>
            <person name="Yeon J."/>
        </authorList>
    </citation>
    <scope>NUCLEOTIDE SEQUENCE</scope>
    <source>
        <strain evidence="6">KSB-15</strain>
    </source>
</reference>
<dbReference type="InterPro" id="IPR010982">
    <property type="entry name" value="Lambda_DNA-bd_dom_sf"/>
</dbReference>
<dbReference type="KEGG" id="ole:K0B96_01150"/>
<evidence type="ECO:0000256" key="4">
    <source>
        <dbReference type="ARBA" id="ARBA00023163"/>
    </source>
</evidence>
<dbReference type="PROSITE" id="PS50932">
    <property type="entry name" value="HTH_LACI_2"/>
    <property type="match status" value="1"/>
</dbReference>
<evidence type="ECO:0000313" key="7">
    <source>
        <dbReference type="Proteomes" id="UP000825051"/>
    </source>
</evidence>
<dbReference type="RefSeq" id="WP_220162894.1">
    <property type="nucleotide sequence ID" value="NZ_CP080507.1"/>
</dbReference>
<keyword evidence="2" id="KW-0805">Transcription regulation</keyword>
<evidence type="ECO:0000313" key="6">
    <source>
        <dbReference type="EMBL" id="QYM79254.1"/>
    </source>
</evidence>
<keyword evidence="1" id="KW-0678">Repressor</keyword>
<organism evidence="6 7">
    <name type="scientific">Horticoccus luteus</name>
    <dbReference type="NCBI Taxonomy" id="2862869"/>
    <lineage>
        <taxon>Bacteria</taxon>
        <taxon>Pseudomonadati</taxon>
        <taxon>Verrucomicrobiota</taxon>
        <taxon>Opitutia</taxon>
        <taxon>Opitutales</taxon>
        <taxon>Opitutaceae</taxon>
        <taxon>Horticoccus</taxon>
    </lineage>
</organism>
<dbReference type="InterPro" id="IPR001761">
    <property type="entry name" value="Peripla_BP/Lac1_sug-bd_dom"/>
</dbReference>
<dbReference type="SUPFAM" id="SSF53822">
    <property type="entry name" value="Periplasmic binding protein-like I"/>
    <property type="match status" value="1"/>
</dbReference>
<dbReference type="PROSITE" id="PS00356">
    <property type="entry name" value="HTH_LACI_1"/>
    <property type="match status" value="1"/>
</dbReference>
<dbReference type="Proteomes" id="UP000825051">
    <property type="component" value="Chromosome"/>
</dbReference>
<keyword evidence="3" id="KW-0238">DNA-binding</keyword>
<dbReference type="Pfam" id="PF00356">
    <property type="entry name" value="LacI"/>
    <property type="match status" value="1"/>
</dbReference>
<dbReference type="EMBL" id="CP080507">
    <property type="protein sequence ID" value="QYM79254.1"/>
    <property type="molecule type" value="Genomic_DNA"/>
</dbReference>
<feature type="domain" description="HTH lacI-type" evidence="5">
    <location>
        <begin position="1"/>
        <end position="55"/>
    </location>
</feature>
<evidence type="ECO:0000256" key="3">
    <source>
        <dbReference type="ARBA" id="ARBA00023125"/>
    </source>
</evidence>
<dbReference type="SMART" id="SM00354">
    <property type="entry name" value="HTH_LACI"/>
    <property type="match status" value="1"/>
</dbReference>
<dbReference type="Gene3D" id="1.10.260.40">
    <property type="entry name" value="lambda repressor-like DNA-binding domains"/>
    <property type="match status" value="1"/>
</dbReference>
<dbReference type="AlphaFoldDB" id="A0A8F9XLQ0"/>
<dbReference type="PANTHER" id="PTHR30146">
    <property type="entry name" value="LACI-RELATED TRANSCRIPTIONAL REPRESSOR"/>
    <property type="match status" value="1"/>
</dbReference>
<dbReference type="Pfam" id="PF00532">
    <property type="entry name" value="Peripla_BP_1"/>
    <property type="match status" value="1"/>
</dbReference>
<protein>
    <submittedName>
        <fullName evidence="6">LacI family transcriptional regulator</fullName>
    </submittedName>
</protein>